<evidence type="ECO:0008006" key="3">
    <source>
        <dbReference type="Google" id="ProtNLM"/>
    </source>
</evidence>
<dbReference type="Proteomes" id="UP001497516">
    <property type="component" value="Chromosome 6"/>
</dbReference>
<proteinExistence type="predicted"/>
<protein>
    <recommendedName>
        <fullName evidence="3">DUF4283 domain-containing protein</fullName>
    </recommendedName>
</protein>
<accession>A0AAV2FAD5</accession>
<evidence type="ECO:0000313" key="2">
    <source>
        <dbReference type="Proteomes" id="UP001497516"/>
    </source>
</evidence>
<gene>
    <name evidence="1" type="ORF">LTRI10_LOCUS35671</name>
</gene>
<evidence type="ECO:0000313" key="1">
    <source>
        <dbReference type="EMBL" id="CAL1395226.1"/>
    </source>
</evidence>
<sequence>MQELTLDRNWKEIRHPTFIEIAKNTLVISFKSREDKLKIREAPPWKIADALLLLLDRRDHGKIKMEELNFNRTLIWVQIHNFPGELRSEENIATPLNEILKEIIRGDEMGVVEGR</sequence>
<dbReference type="AlphaFoldDB" id="A0AAV2FAD5"/>
<dbReference type="EMBL" id="OZ034819">
    <property type="protein sequence ID" value="CAL1395226.1"/>
    <property type="molecule type" value="Genomic_DNA"/>
</dbReference>
<keyword evidence="2" id="KW-1185">Reference proteome</keyword>
<name>A0AAV2FAD5_9ROSI</name>
<reference evidence="1 2" key="1">
    <citation type="submission" date="2024-04" db="EMBL/GenBank/DDBJ databases">
        <authorList>
            <person name="Fracassetti M."/>
        </authorList>
    </citation>
    <scope>NUCLEOTIDE SEQUENCE [LARGE SCALE GENOMIC DNA]</scope>
</reference>
<organism evidence="1 2">
    <name type="scientific">Linum trigynum</name>
    <dbReference type="NCBI Taxonomy" id="586398"/>
    <lineage>
        <taxon>Eukaryota</taxon>
        <taxon>Viridiplantae</taxon>
        <taxon>Streptophyta</taxon>
        <taxon>Embryophyta</taxon>
        <taxon>Tracheophyta</taxon>
        <taxon>Spermatophyta</taxon>
        <taxon>Magnoliopsida</taxon>
        <taxon>eudicotyledons</taxon>
        <taxon>Gunneridae</taxon>
        <taxon>Pentapetalae</taxon>
        <taxon>rosids</taxon>
        <taxon>fabids</taxon>
        <taxon>Malpighiales</taxon>
        <taxon>Linaceae</taxon>
        <taxon>Linum</taxon>
    </lineage>
</organism>